<gene>
    <name evidence="3" type="ORF">CYR75_13340</name>
</gene>
<evidence type="ECO:0000256" key="1">
    <source>
        <dbReference type="SAM" id="Phobius"/>
    </source>
</evidence>
<dbReference type="Proteomes" id="UP000234882">
    <property type="component" value="Chromosome"/>
</dbReference>
<name>A0A2K9MHP0_9RHOB</name>
<reference evidence="4" key="1">
    <citation type="submission" date="2017-12" db="EMBL/GenBank/DDBJ databases">
        <title>Genomic analysis of Paracoccus sp. CBA4604.</title>
        <authorList>
            <person name="Roh S.W."/>
            <person name="Kim J.Y."/>
            <person name="Kim J.S."/>
        </authorList>
    </citation>
    <scope>NUCLEOTIDE SEQUENCE [LARGE SCALE GENOMIC DNA]</scope>
    <source>
        <strain evidence="4">CBA4604</strain>
    </source>
</reference>
<sequence>MIAVENETSAGSPLVTRDRLFSAIMLIAGVFLVGEAFSYSYNSSIFLRVMAVSLALGAAVRLLLSFLRPSSSASGAGADSVAPAATVLILLLGYVALIGVVGFFLSTAIFCLAALVGFGRRFSLSYVLISLGIAAFIFALFFAALGVALPDSTLDLDRHLMIF</sequence>
<dbReference type="InterPro" id="IPR009936">
    <property type="entry name" value="DUF1468"/>
</dbReference>
<feature type="transmembrane region" description="Helical" evidence="1">
    <location>
        <begin position="45"/>
        <end position="67"/>
    </location>
</feature>
<keyword evidence="1" id="KW-0472">Membrane</keyword>
<feature type="transmembrane region" description="Helical" evidence="1">
    <location>
        <begin position="127"/>
        <end position="149"/>
    </location>
</feature>
<keyword evidence="4" id="KW-1185">Reference proteome</keyword>
<proteinExistence type="predicted"/>
<protein>
    <recommendedName>
        <fullName evidence="2">DUF1468 domain-containing protein</fullName>
    </recommendedName>
</protein>
<feature type="transmembrane region" description="Helical" evidence="1">
    <location>
        <begin position="87"/>
        <end position="115"/>
    </location>
</feature>
<evidence type="ECO:0000313" key="4">
    <source>
        <dbReference type="Proteomes" id="UP000234882"/>
    </source>
</evidence>
<organism evidence="3 4">
    <name type="scientific">Paracoccus jeotgali</name>
    <dbReference type="NCBI Taxonomy" id="2065379"/>
    <lineage>
        <taxon>Bacteria</taxon>
        <taxon>Pseudomonadati</taxon>
        <taxon>Pseudomonadota</taxon>
        <taxon>Alphaproteobacteria</taxon>
        <taxon>Rhodobacterales</taxon>
        <taxon>Paracoccaceae</taxon>
        <taxon>Paracoccus</taxon>
    </lineage>
</organism>
<feature type="domain" description="DUF1468" evidence="2">
    <location>
        <begin position="22"/>
        <end position="150"/>
    </location>
</feature>
<feature type="transmembrane region" description="Helical" evidence="1">
    <location>
        <begin position="20"/>
        <end position="38"/>
    </location>
</feature>
<evidence type="ECO:0000259" key="2">
    <source>
        <dbReference type="Pfam" id="PF07331"/>
    </source>
</evidence>
<dbReference type="Pfam" id="PF07331">
    <property type="entry name" value="TctB"/>
    <property type="match status" value="1"/>
</dbReference>
<keyword evidence="1" id="KW-0812">Transmembrane</keyword>
<dbReference type="EMBL" id="CP025583">
    <property type="protein sequence ID" value="AUM75143.1"/>
    <property type="molecule type" value="Genomic_DNA"/>
</dbReference>
<dbReference type="KEGG" id="paru:CYR75_13340"/>
<keyword evidence="1" id="KW-1133">Transmembrane helix</keyword>
<evidence type="ECO:0000313" key="3">
    <source>
        <dbReference type="EMBL" id="AUM75143.1"/>
    </source>
</evidence>
<accession>A0A2K9MHP0</accession>
<dbReference type="AlphaFoldDB" id="A0A2K9MHP0"/>